<feature type="domain" description="C2H2-type" evidence="3">
    <location>
        <begin position="89"/>
        <end position="117"/>
    </location>
</feature>
<dbReference type="PROSITE" id="PS00028">
    <property type="entry name" value="ZINC_FINGER_C2H2_1"/>
    <property type="match status" value="1"/>
</dbReference>
<dbReference type="GO" id="GO:0008270">
    <property type="term" value="F:zinc ion binding"/>
    <property type="evidence" value="ECO:0007669"/>
    <property type="project" value="UniProtKB-KW"/>
</dbReference>
<name>A0AAV4BFY7_9GAST</name>
<dbReference type="EMBL" id="BLXT01004875">
    <property type="protein sequence ID" value="GFO17769.1"/>
    <property type="molecule type" value="Genomic_DNA"/>
</dbReference>
<protein>
    <recommendedName>
        <fullName evidence="3">C2H2-type domain-containing protein</fullName>
    </recommendedName>
</protein>
<comment type="caution">
    <text evidence="4">The sequence shown here is derived from an EMBL/GenBank/DDBJ whole genome shotgun (WGS) entry which is preliminary data.</text>
</comment>
<evidence type="ECO:0000256" key="1">
    <source>
        <dbReference type="PROSITE-ProRule" id="PRU00042"/>
    </source>
</evidence>
<feature type="region of interest" description="Disordered" evidence="2">
    <location>
        <begin position="11"/>
        <end position="74"/>
    </location>
</feature>
<keyword evidence="1" id="KW-0479">Metal-binding</keyword>
<dbReference type="Gene3D" id="3.30.160.60">
    <property type="entry name" value="Classic Zinc Finger"/>
    <property type="match status" value="1"/>
</dbReference>
<feature type="compositionally biased region" description="Low complexity" evidence="2">
    <location>
        <begin position="11"/>
        <end position="34"/>
    </location>
</feature>
<feature type="non-terminal residue" evidence="4">
    <location>
        <position position="1"/>
    </location>
</feature>
<keyword evidence="5" id="KW-1185">Reference proteome</keyword>
<feature type="non-terminal residue" evidence="4">
    <location>
        <position position="164"/>
    </location>
</feature>
<organism evidence="4 5">
    <name type="scientific">Plakobranchus ocellatus</name>
    <dbReference type="NCBI Taxonomy" id="259542"/>
    <lineage>
        <taxon>Eukaryota</taxon>
        <taxon>Metazoa</taxon>
        <taxon>Spiralia</taxon>
        <taxon>Lophotrochozoa</taxon>
        <taxon>Mollusca</taxon>
        <taxon>Gastropoda</taxon>
        <taxon>Heterobranchia</taxon>
        <taxon>Euthyneura</taxon>
        <taxon>Panpulmonata</taxon>
        <taxon>Sacoglossa</taxon>
        <taxon>Placobranchoidea</taxon>
        <taxon>Plakobranchidae</taxon>
        <taxon>Plakobranchus</taxon>
    </lineage>
</organism>
<sequence>VNLLQRLRDQAGQANSFNNNNNSNQQSGSYQGFNAFAGNMGPPSMVPLPNAGNYQPNPPKKKKKKSKKNKLLQSAPQAIPISEDLLKSSMCSLCQAVFARFTDLLAHHKAVHNSDTNHPLRCRACGRTQTSEAGLIYHQVYVCKMVERPNPCHICGLKFQTEEM</sequence>
<feature type="compositionally biased region" description="Basic residues" evidence="2">
    <location>
        <begin position="59"/>
        <end position="70"/>
    </location>
</feature>
<accession>A0AAV4BFY7</accession>
<dbReference type="AlphaFoldDB" id="A0AAV4BFY7"/>
<evidence type="ECO:0000313" key="5">
    <source>
        <dbReference type="Proteomes" id="UP000735302"/>
    </source>
</evidence>
<dbReference type="PROSITE" id="PS50157">
    <property type="entry name" value="ZINC_FINGER_C2H2_2"/>
    <property type="match status" value="1"/>
</dbReference>
<dbReference type="InterPro" id="IPR013087">
    <property type="entry name" value="Znf_C2H2_type"/>
</dbReference>
<keyword evidence="1" id="KW-0862">Zinc</keyword>
<dbReference type="InterPro" id="IPR036236">
    <property type="entry name" value="Znf_C2H2_sf"/>
</dbReference>
<dbReference type="SUPFAM" id="SSF57667">
    <property type="entry name" value="beta-beta-alpha zinc fingers"/>
    <property type="match status" value="1"/>
</dbReference>
<proteinExistence type="predicted"/>
<dbReference type="Proteomes" id="UP000735302">
    <property type="component" value="Unassembled WGS sequence"/>
</dbReference>
<keyword evidence="1" id="KW-0863">Zinc-finger</keyword>
<reference evidence="4 5" key="1">
    <citation type="journal article" date="2021" name="Elife">
        <title>Chloroplast acquisition without the gene transfer in kleptoplastic sea slugs, Plakobranchus ocellatus.</title>
        <authorList>
            <person name="Maeda T."/>
            <person name="Takahashi S."/>
            <person name="Yoshida T."/>
            <person name="Shimamura S."/>
            <person name="Takaki Y."/>
            <person name="Nagai Y."/>
            <person name="Toyoda A."/>
            <person name="Suzuki Y."/>
            <person name="Arimoto A."/>
            <person name="Ishii H."/>
            <person name="Satoh N."/>
            <person name="Nishiyama T."/>
            <person name="Hasebe M."/>
            <person name="Maruyama T."/>
            <person name="Minagawa J."/>
            <person name="Obokata J."/>
            <person name="Shigenobu S."/>
        </authorList>
    </citation>
    <scope>NUCLEOTIDE SEQUENCE [LARGE SCALE GENOMIC DNA]</scope>
</reference>
<gene>
    <name evidence="4" type="ORF">PoB_004427400</name>
</gene>
<evidence type="ECO:0000256" key="2">
    <source>
        <dbReference type="SAM" id="MobiDB-lite"/>
    </source>
</evidence>
<evidence type="ECO:0000313" key="4">
    <source>
        <dbReference type="EMBL" id="GFO17769.1"/>
    </source>
</evidence>
<evidence type="ECO:0000259" key="3">
    <source>
        <dbReference type="PROSITE" id="PS50157"/>
    </source>
</evidence>